<feature type="compositionally biased region" description="Polar residues" evidence="7">
    <location>
        <begin position="103"/>
        <end position="126"/>
    </location>
</feature>
<keyword evidence="6" id="KW-0539">Nucleus</keyword>
<feature type="compositionally biased region" description="Low complexity" evidence="7">
    <location>
        <begin position="289"/>
        <end position="310"/>
    </location>
</feature>
<dbReference type="Pfam" id="PF09770">
    <property type="entry name" value="PAT1"/>
    <property type="match status" value="3"/>
</dbReference>
<dbReference type="InterPro" id="IPR039900">
    <property type="entry name" value="Pat1-like"/>
</dbReference>
<keyword evidence="4" id="KW-0963">Cytoplasm</keyword>
<feature type="compositionally biased region" description="Pro residues" evidence="7">
    <location>
        <begin position="342"/>
        <end position="366"/>
    </location>
</feature>
<feature type="region of interest" description="Disordered" evidence="7">
    <location>
        <begin position="574"/>
        <end position="612"/>
    </location>
</feature>
<feature type="compositionally biased region" description="Low complexity" evidence="7">
    <location>
        <begin position="87"/>
        <end position="102"/>
    </location>
</feature>
<feature type="compositionally biased region" description="Pro residues" evidence="7">
    <location>
        <begin position="279"/>
        <end position="288"/>
    </location>
</feature>
<feature type="compositionally biased region" description="Basic and acidic residues" evidence="7">
    <location>
        <begin position="160"/>
        <end position="169"/>
    </location>
</feature>
<feature type="compositionally biased region" description="Pro residues" evidence="7">
    <location>
        <begin position="214"/>
        <end position="224"/>
    </location>
</feature>
<proteinExistence type="inferred from homology"/>
<protein>
    <recommendedName>
        <fullName evidence="8">mRNA decay factor PAT1 domain-containing protein</fullName>
    </recommendedName>
</protein>
<feature type="compositionally biased region" description="Low complexity" evidence="7">
    <location>
        <begin position="367"/>
        <end position="384"/>
    </location>
</feature>
<feature type="compositionally biased region" description="Low complexity" evidence="7">
    <location>
        <begin position="440"/>
        <end position="455"/>
    </location>
</feature>
<gene>
    <name evidence="9" type="ORF">Rhopal_004976-T1</name>
</gene>
<dbReference type="GO" id="GO:0003723">
    <property type="term" value="F:RNA binding"/>
    <property type="evidence" value="ECO:0007669"/>
    <property type="project" value="UniProtKB-KW"/>
</dbReference>
<feature type="compositionally biased region" description="Pro residues" evidence="7">
    <location>
        <begin position="574"/>
        <end position="587"/>
    </location>
</feature>
<evidence type="ECO:0000256" key="7">
    <source>
        <dbReference type="SAM" id="MobiDB-lite"/>
    </source>
</evidence>
<evidence type="ECO:0000259" key="8">
    <source>
        <dbReference type="Pfam" id="PF09770"/>
    </source>
</evidence>
<accession>A0AAV5GP68</accession>
<feature type="region of interest" description="Disordered" evidence="7">
    <location>
        <begin position="275"/>
        <end position="399"/>
    </location>
</feature>
<evidence type="ECO:0000313" key="10">
    <source>
        <dbReference type="Proteomes" id="UP001342314"/>
    </source>
</evidence>
<evidence type="ECO:0000256" key="2">
    <source>
        <dbReference type="ARBA" id="ARBA00004201"/>
    </source>
</evidence>
<feature type="compositionally biased region" description="Low complexity" evidence="7">
    <location>
        <begin position="667"/>
        <end position="679"/>
    </location>
</feature>
<evidence type="ECO:0000256" key="5">
    <source>
        <dbReference type="ARBA" id="ARBA00022884"/>
    </source>
</evidence>
<dbReference type="GO" id="GO:0000932">
    <property type="term" value="C:P-body"/>
    <property type="evidence" value="ECO:0007669"/>
    <property type="project" value="UniProtKB-SubCell"/>
</dbReference>
<comment type="caution">
    <text evidence="9">The sequence shown here is derived from an EMBL/GenBank/DDBJ whole genome shotgun (WGS) entry which is preliminary data.</text>
</comment>
<feature type="domain" description="mRNA decay factor PAT1" evidence="8">
    <location>
        <begin position="601"/>
        <end position="683"/>
    </location>
</feature>
<evidence type="ECO:0000313" key="9">
    <source>
        <dbReference type="EMBL" id="GJN91948.1"/>
    </source>
</evidence>
<feature type="region of interest" description="Disordered" evidence="7">
    <location>
        <begin position="657"/>
        <end position="701"/>
    </location>
</feature>
<evidence type="ECO:0000256" key="6">
    <source>
        <dbReference type="ARBA" id="ARBA00023242"/>
    </source>
</evidence>
<dbReference type="GO" id="GO:0005634">
    <property type="term" value="C:nucleus"/>
    <property type="evidence" value="ECO:0007669"/>
    <property type="project" value="UniProtKB-SubCell"/>
</dbReference>
<dbReference type="PANTHER" id="PTHR21551">
    <property type="entry name" value="TOPOISOMERASE II-ASSOCIATED PROTEIN PAT1"/>
    <property type="match status" value="1"/>
</dbReference>
<reference evidence="9 10" key="1">
    <citation type="submission" date="2021-12" db="EMBL/GenBank/DDBJ databases">
        <title>High titer production of polyol ester of fatty acids by Rhodotorula paludigena BS15 towards product separation-free biomass refinery.</title>
        <authorList>
            <person name="Mano J."/>
            <person name="Ono H."/>
            <person name="Tanaka T."/>
            <person name="Naito K."/>
            <person name="Sushida H."/>
            <person name="Ike M."/>
            <person name="Tokuyasu K."/>
            <person name="Kitaoka M."/>
        </authorList>
    </citation>
    <scope>NUCLEOTIDE SEQUENCE [LARGE SCALE GENOMIC DNA]</scope>
    <source>
        <strain evidence="9 10">BS15</strain>
    </source>
</reference>
<evidence type="ECO:0000256" key="1">
    <source>
        <dbReference type="ARBA" id="ARBA00004123"/>
    </source>
</evidence>
<comment type="subcellular location">
    <subcellularLocation>
        <location evidence="2">Cytoplasm</location>
        <location evidence="2">P-body</location>
    </subcellularLocation>
    <subcellularLocation>
        <location evidence="1">Nucleus</location>
    </subcellularLocation>
</comment>
<feature type="domain" description="mRNA decay factor PAT1" evidence="8">
    <location>
        <begin position="493"/>
        <end position="562"/>
    </location>
</feature>
<feature type="region of interest" description="Disordered" evidence="7">
    <location>
        <begin position="87"/>
        <end position="258"/>
    </location>
</feature>
<feature type="compositionally biased region" description="Pro residues" evidence="7">
    <location>
        <begin position="233"/>
        <end position="255"/>
    </location>
</feature>
<feature type="region of interest" description="Disordered" evidence="7">
    <location>
        <begin position="440"/>
        <end position="461"/>
    </location>
</feature>
<keyword evidence="10" id="KW-1185">Reference proteome</keyword>
<dbReference type="Proteomes" id="UP001342314">
    <property type="component" value="Unassembled WGS sequence"/>
</dbReference>
<name>A0AAV5GP68_9BASI</name>
<sequence>MASAYPSGLDEDLAVYSFDALHETDFAHGAESDLAHLLNDEGLNDLNDETFGAQDDAFCDHAPPVGRDFDFAGSTNRFLGTDAAADAGLKQQQKQQGRPLQPLSNDWSDPLLSASTPAGRSLSPWTGLNDDPLLGRGSGAALPVSLPPPQQPSQPQRQVKTLDEVEAEMRAAAAQRQQQQQPQPQPQPQGRQMTVEEVEAEMLRKKQQQAAAPPLQPQLPPGMSPQPQAALPPGFPPQGFPPGFFPPQGFPPLPPQIQALPPHLQAQFIAQMQAQGRLPPGPFPPPQGFLPGHPGAAGGPASRPASLGGAPFPPQSPAPGATQPPQGPPMQIPLPSQSPAFIRPPPGPGTPGPAFPPLGAPAPGPLPAGQQQQQQQPGGANLLATLFPPLPSQAPPGSVASVEQGLHFLSLHQHAQHPSLTGAQLQALLQQAQAVSVSAGATAGEGEQGANGAAEGAEDKKRVGEELIRKVEARIMEHEAAELKRKKKAMKIASMVWLSRLESPSVLDLLTIRRIRQAKHNNLMSNSDKDFITRIQVSQLVTDDPYADDFYFHIMAAIKASRMNAALAASGLPPPGAPGGPGGPPLPGANGPGAPGPNGPNNANSRRQQNRRETAMNRMAQNVQRLVDSAKKRNANAPTTLSLDGALGKIATRTRSAPRPLLQVKPSSASVTTASSSAAADKEKAQGGEEAGQQKAGAGVSTGQSLLTGAGLITASSEAASAASAPAQVTGPLSHRDALVIVEKIYDCVLDLEQLRRIQPQLQGTVADIQARLEQMVDGEVKEQVRGKLAEAQLAVQEGDEKYRELVARLWDNLHVMDPLDAWCAFRFACGTQPELIRVALRSTPHPFISLLSVLKGKRILPRAIRHLSPEQTLTLLTLLVATFDTLDVVVDAPVLDQLDTATSADGRQRRVAVEAKTEALLNSIVAPVMQVVQGAQLRMVTGMLGLLMDRNDLLRVVRSKPGLAFLTILLSRAEQIKQQQPAPEAADLQQWHQTFTHLFSVLAANLLALYPSTRLAASLPFGVAQYQSLDALRPEADADDEPVWRFLAAVAVCADPDQQQLLVTGVRDKVIENVRASRQGAKAKGAQAIAPEKAAMKIRNVNLLLHALSLDASMIETDDE</sequence>
<feature type="domain" description="mRNA decay factor PAT1" evidence="8">
    <location>
        <begin position="732"/>
        <end position="1113"/>
    </location>
</feature>
<dbReference type="PANTHER" id="PTHR21551:SF0">
    <property type="entry name" value="PROTEIN ASSOCIATED WITH TOPO II RELATED-1, ISOFORM A"/>
    <property type="match status" value="1"/>
</dbReference>
<comment type="similarity">
    <text evidence="3">Belongs to the PAT1 family.</text>
</comment>
<evidence type="ECO:0000256" key="4">
    <source>
        <dbReference type="ARBA" id="ARBA00022490"/>
    </source>
</evidence>
<feature type="compositionally biased region" description="Low complexity" evidence="7">
    <location>
        <begin position="170"/>
        <end position="192"/>
    </location>
</feature>
<dbReference type="GO" id="GO:0000290">
    <property type="term" value="P:deadenylation-dependent decapping of nuclear-transcribed mRNA"/>
    <property type="evidence" value="ECO:0007669"/>
    <property type="project" value="InterPro"/>
</dbReference>
<dbReference type="GO" id="GO:0033962">
    <property type="term" value="P:P-body assembly"/>
    <property type="evidence" value="ECO:0007669"/>
    <property type="project" value="TreeGrafter"/>
</dbReference>
<keyword evidence="5" id="KW-0694">RNA-binding</keyword>
<dbReference type="InterPro" id="IPR019167">
    <property type="entry name" value="PAT1_dom"/>
</dbReference>
<organism evidence="9 10">
    <name type="scientific">Rhodotorula paludigena</name>
    <dbReference type="NCBI Taxonomy" id="86838"/>
    <lineage>
        <taxon>Eukaryota</taxon>
        <taxon>Fungi</taxon>
        <taxon>Dikarya</taxon>
        <taxon>Basidiomycota</taxon>
        <taxon>Pucciniomycotina</taxon>
        <taxon>Microbotryomycetes</taxon>
        <taxon>Sporidiobolales</taxon>
        <taxon>Sporidiobolaceae</taxon>
        <taxon>Rhodotorula</taxon>
    </lineage>
</organism>
<evidence type="ECO:0000256" key="3">
    <source>
        <dbReference type="ARBA" id="ARBA00009138"/>
    </source>
</evidence>
<dbReference type="EMBL" id="BQKY01000010">
    <property type="protein sequence ID" value="GJN91948.1"/>
    <property type="molecule type" value="Genomic_DNA"/>
</dbReference>
<dbReference type="AlphaFoldDB" id="A0AAV5GP68"/>